<organism evidence="7 8">
    <name type="scientific">Candidatus Zambryskibacteria bacterium CG_4_9_14_3_um_filter_42_15</name>
    <dbReference type="NCBI Taxonomy" id="1975112"/>
    <lineage>
        <taxon>Bacteria</taxon>
        <taxon>Candidatus Zambryskiibacteriota</taxon>
    </lineage>
</organism>
<keyword evidence="2" id="KW-0540">Nuclease</keyword>
<protein>
    <recommendedName>
        <fullName evidence="6">Ribonuclease P protein component</fullName>
        <ecNumber evidence="6">3.1.26.5</ecNumber>
    </recommendedName>
</protein>
<dbReference type="GO" id="GO:0042781">
    <property type="term" value="F:3'-tRNA processing endoribonuclease activity"/>
    <property type="evidence" value="ECO:0007669"/>
    <property type="project" value="TreeGrafter"/>
</dbReference>
<evidence type="ECO:0000256" key="3">
    <source>
        <dbReference type="ARBA" id="ARBA00022759"/>
    </source>
</evidence>
<dbReference type="Gene3D" id="3.30.230.10">
    <property type="match status" value="1"/>
</dbReference>
<keyword evidence="5" id="KW-0694">RNA-binding</keyword>
<dbReference type="PANTHER" id="PTHR33992:SF1">
    <property type="entry name" value="RIBONUCLEASE P PROTEIN COMPONENT"/>
    <property type="match status" value="1"/>
</dbReference>
<dbReference type="GO" id="GO:0000049">
    <property type="term" value="F:tRNA binding"/>
    <property type="evidence" value="ECO:0007669"/>
    <property type="project" value="InterPro"/>
</dbReference>
<evidence type="ECO:0000256" key="4">
    <source>
        <dbReference type="ARBA" id="ARBA00022801"/>
    </source>
</evidence>
<dbReference type="PANTHER" id="PTHR33992">
    <property type="entry name" value="RIBONUCLEASE P PROTEIN COMPONENT"/>
    <property type="match status" value="1"/>
</dbReference>
<evidence type="ECO:0000256" key="1">
    <source>
        <dbReference type="ARBA" id="ARBA00022694"/>
    </source>
</evidence>
<dbReference type="SUPFAM" id="SSF54211">
    <property type="entry name" value="Ribosomal protein S5 domain 2-like"/>
    <property type="match status" value="1"/>
</dbReference>
<comment type="caution">
    <text evidence="7">The sequence shown here is derived from an EMBL/GenBank/DDBJ whole genome shotgun (WGS) entry which is preliminary data.</text>
</comment>
<name>A0A2M7WSW9_9BACT</name>
<proteinExistence type="predicted"/>
<keyword evidence="3" id="KW-0255">Endonuclease</keyword>
<dbReference type="GO" id="GO:0004526">
    <property type="term" value="F:ribonuclease P activity"/>
    <property type="evidence" value="ECO:0007669"/>
    <property type="project" value="UniProtKB-UniRule"/>
</dbReference>
<keyword evidence="1" id="KW-0819">tRNA processing</keyword>
<sequence>MLPKTQRIPRKLFGLLLESKKYLNSEHFSLRITSSEKARIAVSVSKKISKKAVVRNKIRRRAYSVLKEFIPLLPPNLFLLIAKSGADRMKSQDLKKELSLLFKKV</sequence>
<dbReference type="InterPro" id="IPR000100">
    <property type="entry name" value="RNase_P"/>
</dbReference>
<reference evidence="8" key="1">
    <citation type="submission" date="2017-09" db="EMBL/GenBank/DDBJ databases">
        <title>Depth-based differentiation of microbial function through sediment-hosted aquifers and enrichment of novel symbionts in the deep terrestrial subsurface.</title>
        <authorList>
            <person name="Probst A.J."/>
            <person name="Ladd B."/>
            <person name="Jarett J.K."/>
            <person name="Geller-Mcgrath D.E."/>
            <person name="Sieber C.M.K."/>
            <person name="Emerson J.B."/>
            <person name="Anantharaman K."/>
            <person name="Thomas B.C."/>
            <person name="Malmstrom R."/>
            <person name="Stieglmeier M."/>
            <person name="Klingl A."/>
            <person name="Woyke T."/>
            <person name="Ryan C.M."/>
            <person name="Banfield J.F."/>
        </authorList>
    </citation>
    <scope>NUCLEOTIDE SEQUENCE [LARGE SCALE GENOMIC DNA]</scope>
</reference>
<dbReference type="InterPro" id="IPR020568">
    <property type="entry name" value="Ribosomal_Su5_D2-typ_SF"/>
</dbReference>
<dbReference type="EMBL" id="PFXF01000015">
    <property type="protein sequence ID" value="PJA32976.1"/>
    <property type="molecule type" value="Genomic_DNA"/>
</dbReference>
<evidence type="ECO:0000256" key="6">
    <source>
        <dbReference type="NCBIfam" id="TIGR00188"/>
    </source>
</evidence>
<dbReference type="Proteomes" id="UP000230758">
    <property type="component" value="Unassembled WGS sequence"/>
</dbReference>
<evidence type="ECO:0000313" key="7">
    <source>
        <dbReference type="EMBL" id="PJA32976.1"/>
    </source>
</evidence>
<evidence type="ECO:0000256" key="5">
    <source>
        <dbReference type="ARBA" id="ARBA00022884"/>
    </source>
</evidence>
<dbReference type="EC" id="3.1.26.5" evidence="6"/>
<dbReference type="InterPro" id="IPR014721">
    <property type="entry name" value="Ribsml_uS5_D2-typ_fold_subgr"/>
</dbReference>
<evidence type="ECO:0000256" key="2">
    <source>
        <dbReference type="ARBA" id="ARBA00022722"/>
    </source>
</evidence>
<dbReference type="GO" id="GO:0030677">
    <property type="term" value="C:ribonuclease P complex"/>
    <property type="evidence" value="ECO:0007669"/>
    <property type="project" value="TreeGrafter"/>
</dbReference>
<keyword evidence="4" id="KW-0378">Hydrolase</keyword>
<gene>
    <name evidence="7" type="primary">rnpA</name>
    <name evidence="7" type="ORF">CO185_00915</name>
</gene>
<evidence type="ECO:0000313" key="8">
    <source>
        <dbReference type="Proteomes" id="UP000230758"/>
    </source>
</evidence>
<accession>A0A2M7WSW9</accession>
<dbReference type="NCBIfam" id="TIGR00188">
    <property type="entry name" value="rnpA"/>
    <property type="match status" value="1"/>
</dbReference>
<dbReference type="Pfam" id="PF00825">
    <property type="entry name" value="Ribonuclease_P"/>
    <property type="match status" value="1"/>
</dbReference>
<dbReference type="AlphaFoldDB" id="A0A2M7WSW9"/>